<reference evidence="1 2" key="2">
    <citation type="journal article" date="2018" name="New Phytol.">
        <title>High intraspecific genome diversity in the model arbuscular mycorrhizal symbiont Rhizophagus irregularis.</title>
        <authorList>
            <person name="Chen E.C.H."/>
            <person name="Morin E."/>
            <person name="Beaudet D."/>
            <person name="Noel J."/>
            <person name="Yildirir G."/>
            <person name="Ndikumana S."/>
            <person name="Charron P."/>
            <person name="St-Onge C."/>
            <person name="Giorgi J."/>
            <person name="Kruger M."/>
            <person name="Marton T."/>
            <person name="Ropars J."/>
            <person name="Grigoriev I.V."/>
            <person name="Hainaut M."/>
            <person name="Henrissat B."/>
            <person name="Roux C."/>
            <person name="Martin F."/>
            <person name="Corradi N."/>
        </authorList>
    </citation>
    <scope>NUCLEOTIDE SEQUENCE [LARGE SCALE GENOMIC DNA]</scope>
    <source>
        <strain evidence="1 2">DAOM 197198</strain>
    </source>
</reference>
<evidence type="ECO:0000313" key="1">
    <source>
        <dbReference type="EMBL" id="POG59212.1"/>
    </source>
</evidence>
<keyword evidence="2" id="KW-1185">Reference proteome</keyword>
<dbReference type="EMBL" id="AUPC02000465">
    <property type="protein sequence ID" value="POG59212.1"/>
    <property type="molecule type" value="Genomic_DNA"/>
</dbReference>
<sequence>MCQTLVLWSNVVTQIRERSRKTTATIEVENKIIKHYDIKKRNLDLDKYLYERTNALKANQLLVADKLINNRLNEIKDDDPIEQWKETKVSLEDQIIANGFVKAFQKRKNSFKGITQQIATDEICELAKSQIGFGQLAVSKIVKRSELPANALTRDAIKLWIEKQTESKAFVA</sequence>
<gene>
    <name evidence="1" type="ORF">GLOIN_2v1819372</name>
</gene>
<dbReference type="Proteomes" id="UP000018888">
    <property type="component" value="Unassembled WGS sequence"/>
</dbReference>
<reference evidence="1 2" key="1">
    <citation type="journal article" date="2013" name="Proc. Natl. Acad. Sci. U.S.A.">
        <title>Genome of an arbuscular mycorrhizal fungus provides insight into the oldest plant symbiosis.</title>
        <authorList>
            <person name="Tisserant E."/>
            <person name="Malbreil M."/>
            <person name="Kuo A."/>
            <person name="Kohler A."/>
            <person name="Symeonidi A."/>
            <person name="Balestrini R."/>
            <person name="Charron P."/>
            <person name="Duensing N."/>
            <person name="Frei Dit Frey N."/>
            <person name="Gianinazzi-Pearson V."/>
            <person name="Gilbert L.B."/>
            <person name="Handa Y."/>
            <person name="Herr J.R."/>
            <person name="Hijri M."/>
            <person name="Koul R."/>
            <person name="Kawaguchi M."/>
            <person name="Krajinski F."/>
            <person name="Lammers P.J."/>
            <person name="Masclaux F.G."/>
            <person name="Murat C."/>
            <person name="Morin E."/>
            <person name="Ndikumana S."/>
            <person name="Pagni M."/>
            <person name="Petitpierre D."/>
            <person name="Requena N."/>
            <person name="Rosikiewicz P."/>
            <person name="Riley R."/>
            <person name="Saito K."/>
            <person name="San Clemente H."/>
            <person name="Shapiro H."/>
            <person name="van Tuinen D."/>
            <person name="Becard G."/>
            <person name="Bonfante P."/>
            <person name="Paszkowski U."/>
            <person name="Shachar-Hill Y.Y."/>
            <person name="Tuskan G.A."/>
            <person name="Young P.W."/>
            <person name="Sanders I.R."/>
            <person name="Henrissat B."/>
            <person name="Rensing S.A."/>
            <person name="Grigoriev I.V."/>
            <person name="Corradi N."/>
            <person name="Roux C."/>
            <person name="Martin F."/>
        </authorList>
    </citation>
    <scope>NUCLEOTIDE SEQUENCE [LARGE SCALE GENOMIC DNA]</scope>
    <source>
        <strain evidence="1 2">DAOM 197198</strain>
    </source>
</reference>
<evidence type="ECO:0000313" key="2">
    <source>
        <dbReference type="Proteomes" id="UP000018888"/>
    </source>
</evidence>
<comment type="caution">
    <text evidence="1">The sequence shown here is derived from an EMBL/GenBank/DDBJ whole genome shotgun (WGS) entry which is preliminary data.</text>
</comment>
<protein>
    <submittedName>
        <fullName evidence="1">Uncharacterized protein</fullName>
    </submittedName>
</protein>
<dbReference type="VEuPathDB" id="FungiDB:RhiirFUN_004038"/>
<name>A0A2P4P1G2_RHIID</name>
<accession>A0A2P4P1G2</accession>
<organism evidence="1 2">
    <name type="scientific">Rhizophagus irregularis (strain DAOM 181602 / DAOM 197198 / MUCL 43194)</name>
    <name type="common">Arbuscular mycorrhizal fungus</name>
    <name type="synonym">Glomus intraradices</name>
    <dbReference type="NCBI Taxonomy" id="747089"/>
    <lineage>
        <taxon>Eukaryota</taxon>
        <taxon>Fungi</taxon>
        <taxon>Fungi incertae sedis</taxon>
        <taxon>Mucoromycota</taxon>
        <taxon>Glomeromycotina</taxon>
        <taxon>Glomeromycetes</taxon>
        <taxon>Glomerales</taxon>
        <taxon>Glomeraceae</taxon>
        <taxon>Rhizophagus</taxon>
    </lineage>
</organism>
<dbReference type="AlphaFoldDB" id="A0A2P4P1G2"/>
<proteinExistence type="predicted"/>